<feature type="transmembrane region" description="Helical" evidence="4">
    <location>
        <begin position="614"/>
        <end position="632"/>
    </location>
</feature>
<evidence type="ECO:0000256" key="1">
    <source>
        <dbReference type="ARBA" id="ARBA00004429"/>
    </source>
</evidence>
<feature type="transmembrane region" description="Helical" evidence="4">
    <location>
        <begin position="372"/>
        <end position="393"/>
    </location>
</feature>
<organism evidence="6 7">
    <name type="scientific">Parascedosporium putredinis</name>
    <dbReference type="NCBI Taxonomy" id="1442378"/>
    <lineage>
        <taxon>Eukaryota</taxon>
        <taxon>Fungi</taxon>
        <taxon>Dikarya</taxon>
        <taxon>Ascomycota</taxon>
        <taxon>Pezizomycotina</taxon>
        <taxon>Sordariomycetes</taxon>
        <taxon>Hypocreomycetidae</taxon>
        <taxon>Microascales</taxon>
        <taxon>Microascaceae</taxon>
        <taxon>Parascedosporium</taxon>
    </lineage>
</organism>
<feature type="transmembrane region" description="Helical" evidence="4">
    <location>
        <begin position="163"/>
        <end position="184"/>
    </location>
</feature>
<feature type="transmembrane region" description="Helical" evidence="4">
    <location>
        <begin position="564"/>
        <end position="583"/>
    </location>
</feature>
<dbReference type="Pfam" id="PF20684">
    <property type="entry name" value="Fung_rhodopsin"/>
    <property type="match status" value="1"/>
</dbReference>
<dbReference type="InterPro" id="IPR036259">
    <property type="entry name" value="MFS_trans_sf"/>
</dbReference>
<feature type="transmembrane region" description="Helical" evidence="4">
    <location>
        <begin position="413"/>
        <end position="435"/>
    </location>
</feature>
<dbReference type="InterPro" id="IPR049326">
    <property type="entry name" value="Rhodopsin_dom_fungi"/>
</dbReference>
<feature type="transmembrane region" description="Helical" evidence="4">
    <location>
        <begin position="18"/>
        <end position="40"/>
    </location>
</feature>
<name>A0A9P1GWY5_9PEZI</name>
<feature type="transmembrane region" description="Helical" evidence="4">
    <location>
        <begin position="85"/>
        <end position="104"/>
    </location>
</feature>
<feature type="transmembrane region" description="Helical" evidence="4">
    <location>
        <begin position="125"/>
        <end position="151"/>
    </location>
</feature>
<dbReference type="EMBL" id="CALLCH030000004">
    <property type="protein sequence ID" value="CAI4212256.1"/>
    <property type="molecule type" value="Genomic_DNA"/>
</dbReference>
<comment type="caution">
    <text evidence="6">The sequence shown here is derived from an EMBL/GenBank/DDBJ whole genome shotgun (WGS) entry which is preliminary data.</text>
</comment>
<keyword evidence="4" id="KW-0472">Membrane</keyword>
<feature type="transmembrane region" description="Helical" evidence="4">
    <location>
        <begin position="758"/>
        <end position="780"/>
    </location>
</feature>
<comment type="subcellular location">
    <subcellularLocation>
        <location evidence="1">Cell inner membrane</location>
        <topology evidence="1">Multi-pass membrane protein</topology>
    </subcellularLocation>
</comment>
<feature type="transmembrane region" description="Helical" evidence="4">
    <location>
        <begin position="681"/>
        <end position="701"/>
    </location>
</feature>
<proteinExistence type="predicted"/>
<evidence type="ECO:0000313" key="7">
    <source>
        <dbReference type="Proteomes" id="UP000838763"/>
    </source>
</evidence>
<dbReference type="Proteomes" id="UP000838763">
    <property type="component" value="Unassembled WGS sequence"/>
</dbReference>
<keyword evidence="2" id="KW-1003">Cell membrane</keyword>
<dbReference type="PANTHER" id="PTHR43702">
    <property type="entry name" value="L-FUCOSE-PROTON SYMPORTER"/>
    <property type="match status" value="1"/>
</dbReference>
<dbReference type="SUPFAM" id="SSF103473">
    <property type="entry name" value="MFS general substrate transporter"/>
    <property type="match status" value="1"/>
</dbReference>
<evidence type="ECO:0000256" key="4">
    <source>
        <dbReference type="SAM" id="Phobius"/>
    </source>
</evidence>
<accession>A0A9P1GWY5</accession>
<dbReference type="Gene3D" id="1.20.1250.20">
    <property type="entry name" value="MFS general substrate transporter like domains"/>
    <property type="match status" value="1"/>
</dbReference>
<dbReference type="GO" id="GO:0005886">
    <property type="term" value="C:plasma membrane"/>
    <property type="evidence" value="ECO:0007669"/>
    <property type="project" value="UniProtKB-SubCell"/>
</dbReference>
<feature type="transmembrane region" description="Helical" evidence="4">
    <location>
        <begin position="456"/>
        <end position="476"/>
    </location>
</feature>
<dbReference type="OrthoDB" id="546893at2759"/>
<evidence type="ECO:0000256" key="2">
    <source>
        <dbReference type="ARBA" id="ARBA00022475"/>
    </source>
</evidence>
<evidence type="ECO:0000313" key="6">
    <source>
        <dbReference type="EMBL" id="CAI4212256.1"/>
    </source>
</evidence>
<reference evidence="6" key="1">
    <citation type="submission" date="2022-11" db="EMBL/GenBank/DDBJ databases">
        <authorList>
            <person name="Scott C."/>
            <person name="Bruce N."/>
        </authorList>
    </citation>
    <scope>NUCLEOTIDE SEQUENCE</scope>
</reference>
<evidence type="ECO:0000256" key="3">
    <source>
        <dbReference type="SAM" id="MobiDB-lite"/>
    </source>
</evidence>
<feature type="transmembrane region" description="Helical" evidence="4">
    <location>
        <begin position="52"/>
        <end position="73"/>
    </location>
</feature>
<dbReference type="PANTHER" id="PTHR43702:SF13">
    <property type="entry name" value="MONOSACCHARIDE TRANSPORTER, PUTATIVE (AFU_ORTHOLOGUE AFUA_4G06630)-RELATED"/>
    <property type="match status" value="1"/>
</dbReference>
<dbReference type="InterPro" id="IPR050375">
    <property type="entry name" value="MFS_TsgA-like"/>
</dbReference>
<feature type="domain" description="Rhodopsin" evidence="5">
    <location>
        <begin position="81"/>
        <end position="242"/>
    </location>
</feature>
<sequence length="880" mass="95868">MSASLAAERAAIEDRGPAVFAVTTATLVLATVFVVARLVCRRFIVKNISWDDRIILLAWLIAFGLSFTINFGARKGLGLLRLASWVTLAIVNIAGTVLTFMNIFQCQPISSAWSTWEDGSKCIPLLTEFICASPVNIVTDLAILALPIPVLTGMNLPPRQKTILVLTFGLGVFVTIVDVVRIYYLQQAIWSAPTSLSDDPNSKFGQEEFAFNASLSLMWSAVEVNVGMTCACIPTLKPLISKILPSMIMGPDGGSSNPSATTDGKERNSIMLPNGRNSALMAVNPHAWDSPGPRARGSIAGDQYRRSGFLDVGPPHLAFESRPSAEERRRRSTLQGLANTNSYSSRQESAVYFGFVNMKKPKSMLRCSVAESWKYCTAVTVLFLLWGMSYGFLSALNNAVLITIGMSTVESLALTSIYFGGGYFFGPLLVGEWILRRDEHHRTPSKRAKGKEGIGGFKVTFIVGLCFYGVGTIVFWPSAVTQSFGGLMLSHFVVGFGLSILETGANAFLVLCGPPQYADLRLMLAQGVQAIGSVIATVLATKVFFAGLEPDTNWNSMTLINVQWTYLAITLACVILALFFYYMPLPEVCDSELDAASKRLPVDPQKRSIGGFQLRTWSLVLAVVGLWTYMAAQEGASSFFRQLLVSALPTSDRQAAETSLDDERSFSNNKLPGLVMSIPDYLLIAQSGFTVSRFILAAILYKGLSNQRLPRPRTLLAICVSLETDEAGGGVHHHGCFGADFFPFVMYAIIKRTDSVQLAYVVVAVLQFVTGVYPLFLMVVRDARALVDPIVGDEQSGAMGTGGGDNDDLTLEEQLRERQRQRRRESRQSVTWAAAEKVVDYLRALPDGRARKDSVSLGVDETAAASASEKAPTSTDKDKK</sequence>
<keyword evidence="4" id="KW-0812">Transmembrane</keyword>
<keyword evidence="7" id="KW-1185">Reference proteome</keyword>
<feature type="region of interest" description="Disordered" evidence="3">
    <location>
        <begin position="315"/>
        <end position="337"/>
    </location>
</feature>
<feature type="transmembrane region" description="Helical" evidence="4">
    <location>
        <begin position="488"/>
        <end position="511"/>
    </location>
</feature>
<feature type="transmembrane region" description="Helical" evidence="4">
    <location>
        <begin position="523"/>
        <end position="544"/>
    </location>
</feature>
<gene>
    <name evidence="6" type="ORF">PPNO1_LOCUS2022</name>
</gene>
<dbReference type="AlphaFoldDB" id="A0A9P1GWY5"/>
<evidence type="ECO:0000259" key="5">
    <source>
        <dbReference type="Pfam" id="PF20684"/>
    </source>
</evidence>
<feature type="region of interest" description="Disordered" evidence="3">
    <location>
        <begin position="852"/>
        <end position="880"/>
    </location>
</feature>
<protein>
    <recommendedName>
        <fullName evidence="5">Rhodopsin domain-containing protein</fullName>
    </recommendedName>
</protein>
<keyword evidence="4" id="KW-1133">Transmembrane helix</keyword>